<comment type="function">
    <text evidence="1 6">Hydrolyzes acetyl esters in homogalacturonan regions of pectin. In type I primary cell wall, galacturonic acid residues of pectin can be acetylated at the O-2 and O-3 positions. Decreasing the degree of acetylation of pectin gels in vitro alters their physical properties.</text>
</comment>
<comment type="subcellular location">
    <subcellularLocation>
        <location evidence="2 6">Secreted</location>
        <location evidence="2 6">Cell wall</location>
    </subcellularLocation>
</comment>
<organism evidence="7 8">
    <name type="scientific">Salvia divinorum</name>
    <name type="common">Maria pastora</name>
    <name type="synonym">Diviner's sage</name>
    <dbReference type="NCBI Taxonomy" id="28513"/>
    <lineage>
        <taxon>Eukaryota</taxon>
        <taxon>Viridiplantae</taxon>
        <taxon>Streptophyta</taxon>
        <taxon>Embryophyta</taxon>
        <taxon>Tracheophyta</taxon>
        <taxon>Spermatophyta</taxon>
        <taxon>Magnoliopsida</taxon>
        <taxon>eudicotyledons</taxon>
        <taxon>Gunneridae</taxon>
        <taxon>Pentapetalae</taxon>
        <taxon>asterids</taxon>
        <taxon>lamiids</taxon>
        <taxon>Lamiales</taxon>
        <taxon>Lamiaceae</taxon>
        <taxon>Nepetoideae</taxon>
        <taxon>Mentheae</taxon>
        <taxon>Salviinae</taxon>
        <taxon>Salvia</taxon>
        <taxon>Salvia subgen. Calosphace</taxon>
    </lineage>
</organism>
<comment type="caution">
    <text evidence="7">The sequence shown here is derived from an EMBL/GenBank/DDBJ whole genome shotgun (WGS) entry which is preliminary data.</text>
</comment>
<keyword evidence="5 6" id="KW-0961">Cell wall biogenesis/degradation</keyword>
<feature type="chain" id="PRO_5044534747" description="Pectin acetylesterase" evidence="6">
    <location>
        <begin position="30"/>
        <end position="314"/>
    </location>
</feature>
<dbReference type="Pfam" id="PF03283">
    <property type="entry name" value="PAE"/>
    <property type="match status" value="2"/>
</dbReference>
<accession>A0ABD1HSP6</accession>
<sequence>MGNHSQVTVAPWLKVLVCLLIFVQSLTNGQDIEPILNVTYIKDGVAKGAVCLDGSPGAYYFGQGFEDGVDNWIIYLPGGAWCYSEDNCLIKSKYNYTGTTKYAAPISFFTFLSRNRNINPVKCVSDSGFFIRGKDLPGASDHALDYFSEIVKYHELAKYLPKSCTRRMAPELCFFPENVVNDIETPLFLLNSDFDTYQMYILVVPNPPMDKNWNCTKNFAFLSNCTADQLHIIMDFQTMFLKTLEGLDDDPSRGLFITSCYNHGISDIQQNWQGLPTLQNKTVQEAIGDWYFERNSVQFIDHRHWHPIDCSNTK</sequence>
<protein>
    <recommendedName>
        <fullName evidence="6">Pectin acetylesterase</fullName>
        <ecNumber evidence="6">3.1.1.-</ecNumber>
    </recommendedName>
</protein>
<dbReference type="PANTHER" id="PTHR21562">
    <property type="entry name" value="NOTUM-RELATED"/>
    <property type="match status" value="1"/>
</dbReference>
<dbReference type="PANTHER" id="PTHR21562:SF65">
    <property type="entry name" value="PECTIN ACETYLESTERASE"/>
    <property type="match status" value="1"/>
</dbReference>
<gene>
    <name evidence="7" type="ORF">AAHA92_08751</name>
</gene>
<evidence type="ECO:0000313" key="8">
    <source>
        <dbReference type="Proteomes" id="UP001567538"/>
    </source>
</evidence>
<reference evidence="7 8" key="1">
    <citation type="submission" date="2024-06" db="EMBL/GenBank/DDBJ databases">
        <title>A chromosome level genome sequence of Diviner's sage (Salvia divinorum).</title>
        <authorList>
            <person name="Ford S.A."/>
            <person name="Ro D.-K."/>
            <person name="Ness R.W."/>
            <person name="Phillips M.A."/>
        </authorList>
    </citation>
    <scope>NUCLEOTIDE SEQUENCE [LARGE SCALE GENOMIC DNA]</scope>
    <source>
        <strain evidence="7">SAF-2024a</strain>
        <tissue evidence="7">Leaf</tissue>
    </source>
</reference>
<dbReference type="Proteomes" id="UP001567538">
    <property type="component" value="Unassembled WGS sequence"/>
</dbReference>
<feature type="signal peptide" evidence="6">
    <location>
        <begin position="1"/>
        <end position="29"/>
    </location>
</feature>
<keyword evidence="4 6" id="KW-0134">Cell wall</keyword>
<evidence type="ECO:0000256" key="6">
    <source>
        <dbReference type="RuleBase" id="RU363114"/>
    </source>
</evidence>
<evidence type="ECO:0000256" key="2">
    <source>
        <dbReference type="ARBA" id="ARBA00004191"/>
    </source>
</evidence>
<keyword evidence="8" id="KW-1185">Reference proteome</keyword>
<evidence type="ECO:0000256" key="5">
    <source>
        <dbReference type="ARBA" id="ARBA00023316"/>
    </source>
</evidence>
<dbReference type="InterPro" id="IPR004963">
    <property type="entry name" value="PAE/NOTUM"/>
</dbReference>
<dbReference type="EMBL" id="JBEAFC010000004">
    <property type="protein sequence ID" value="KAL1558264.1"/>
    <property type="molecule type" value="Genomic_DNA"/>
</dbReference>
<evidence type="ECO:0000256" key="1">
    <source>
        <dbReference type="ARBA" id="ARBA00003534"/>
    </source>
</evidence>
<proteinExistence type="inferred from homology"/>
<comment type="similarity">
    <text evidence="3 6">Belongs to the pectinacetylesterase family.</text>
</comment>
<keyword evidence="6" id="KW-0964">Secreted</keyword>
<name>A0ABD1HSP6_SALDI</name>
<evidence type="ECO:0000313" key="7">
    <source>
        <dbReference type="EMBL" id="KAL1558264.1"/>
    </source>
</evidence>
<evidence type="ECO:0000256" key="4">
    <source>
        <dbReference type="ARBA" id="ARBA00022512"/>
    </source>
</evidence>
<dbReference type="GO" id="GO:0071555">
    <property type="term" value="P:cell wall organization"/>
    <property type="evidence" value="ECO:0007669"/>
    <property type="project" value="UniProtKB-KW"/>
</dbReference>
<dbReference type="EC" id="3.1.1.-" evidence="6"/>
<keyword evidence="6" id="KW-0732">Signal</keyword>
<dbReference type="AlphaFoldDB" id="A0ABD1HSP6"/>
<evidence type="ECO:0000256" key="3">
    <source>
        <dbReference type="ARBA" id="ARBA00005784"/>
    </source>
</evidence>
<dbReference type="GO" id="GO:0016787">
    <property type="term" value="F:hydrolase activity"/>
    <property type="evidence" value="ECO:0007669"/>
    <property type="project" value="UniProtKB-KW"/>
</dbReference>
<keyword evidence="6 7" id="KW-0378">Hydrolase</keyword>